<comment type="caution">
    <text evidence="1">The sequence shown here is derived from an EMBL/GenBank/DDBJ whole genome shotgun (WGS) entry which is preliminary data.</text>
</comment>
<accession>A0AA39STM0</accession>
<evidence type="ECO:0000313" key="2">
    <source>
        <dbReference type="Proteomes" id="UP001168877"/>
    </source>
</evidence>
<dbReference type="EMBL" id="JAUESC010000004">
    <property type="protein sequence ID" value="KAK0595065.1"/>
    <property type="molecule type" value="Genomic_DNA"/>
</dbReference>
<name>A0AA39STM0_ACESA</name>
<dbReference type="Proteomes" id="UP001168877">
    <property type="component" value="Unassembled WGS sequence"/>
</dbReference>
<evidence type="ECO:0000313" key="1">
    <source>
        <dbReference type="EMBL" id="KAK0595065.1"/>
    </source>
</evidence>
<gene>
    <name evidence="1" type="ORF">LWI29_003112</name>
</gene>
<proteinExistence type="predicted"/>
<sequence length="96" mass="10985">MHFKNCHNGPLFAGGGYSLIITGKIVVYSRYFQIFKITKVEQTRHGRLLLILLKSNKPLGIETFVSMDLYLNCFDSPIPDSIGKADEIEFRGIVYW</sequence>
<reference evidence="1" key="2">
    <citation type="submission" date="2023-06" db="EMBL/GenBank/DDBJ databases">
        <authorList>
            <person name="Swenson N.G."/>
            <person name="Wegrzyn J.L."/>
            <person name="Mcevoy S.L."/>
        </authorList>
    </citation>
    <scope>NUCLEOTIDE SEQUENCE</scope>
    <source>
        <strain evidence="1">NS2018</strain>
        <tissue evidence="1">Leaf</tissue>
    </source>
</reference>
<organism evidence="1 2">
    <name type="scientific">Acer saccharum</name>
    <name type="common">Sugar maple</name>
    <dbReference type="NCBI Taxonomy" id="4024"/>
    <lineage>
        <taxon>Eukaryota</taxon>
        <taxon>Viridiplantae</taxon>
        <taxon>Streptophyta</taxon>
        <taxon>Embryophyta</taxon>
        <taxon>Tracheophyta</taxon>
        <taxon>Spermatophyta</taxon>
        <taxon>Magnoliopsida</taxon>
        <taxon>eudicotyledons</taxon>
        <taxon>Gunneridae</taxon>
        <taxon>Pentapetalae</taxon>
        <taxon>rosids</taxon>
        <taxon>malvids</taxon>
        <taxon>Sapindales</taxon>
        <taxon>Sapindaceae</taxon>
        <taxon>Hippocastanoideae</taxon>
        <taxon>Acereae</taxon>
        <taxon>Acer</taxon>
    </lineage>
</organism>
<reference evidence="1" key="1">
    <citation type="journal article" date="2022" name="Plant J.">
        <title>Strategies of tolerance reflected in two North American maple genomes.</title>
        <authorList>
            <person name="McEvoy S.L."/>
            <person name="Sezen U.U."/>
            <person name="Trouern-Trend A."/>
            <person name="McMahon S.M."/>
            <person name="Schaberg P.G."/>
            <person name="Yang J."/>
            <person name="Wegrzyn J.L."/>
            <person name="Swenson N.G."/>
        </authorList>
    </citation>
    <scope>NUCLEOTIDE SEQUENCE</scope>
    <source>
        <strain evidence="1">NS2018</strain>
    </source>
</reference>
<keyword evidence="2" id="KW-1185">Reference proteome</keyword>
<dbReference type="AlphaFoldDB" id="A0AA39STM0"/>
<protein>
    <submittedName>
        <fullName evidence="1">Uncharacterized protein</fullName>
    </submittedName>
</protein>